<keyword evidence="2" id="KW-1185">Reference proteome</keyword>
<evidence type="ECO:0000313" key="1">
    <source>
        <dbReference type="EMBL" id="MDP9861235.1"/>
    </source>
</evidence>
<dbReference type="InterPro" id="IPR009241">
    <property type="entry name" value="HigB-like"/>
</dbReference>
<dbReference type="Pfam" id="PF05973">
    <property type="entry name" value="Gp49"/>
    <property type="match status" value="1"/>
</dbReference>
<comment type="caution">
    <text evidence="1">The sequence shown here is derived from an EMBL/GenBank/DDBJ whole genome shotgun (WGS) entry which is preliminary data.</text>
</comment>
<sequence length="119" mass="13107">MDKPEATWLLYVSASGEPVVSKEVRKVLGGGPPLKELGALMTRIQLGKALPRDTGSLGGGLYEARLSHEGTEYRLYYALGPQREHVLLGLAFHKKGGRGAQDRVKELAGRRLADWLRRI</sequence>
<proteinExistence type="predicted"/>
<name>A0ABT9QYI1_9ACTN</name>
<accession>A0ABT9QYI1</accession>
<dbReference type="RefSeq" id="WP_306856964.1">
    <property type="nucleotide sequence ID" value="NZ_JAUSRB010000001.1"/>
</dbReference>
<gene>
    <name evidence="1" type="ORF">J2S55_000494</name>
</gene>
<organism evidence="1 2">
    <name type="scientific">Streptosporangium brasiliense</name>
    <dbReference type="NCBI Taxonomy" id="47480"/>
    <lineage>
        <taxon>Bacteria</taxon>
        <taxon>Bacillati</taxon>
        <taxon>Actinomycetota</taxon>
        <taxon>Actinomycetes</taxon>
        <taxon>Streptosporangiales</taxon>
        <taxon>Streptosporangiaceae</taxon>
        <taxon>Streptosporangium</taxon>
    </lineage>
</organism>
<dbReference type="EMBL" id="JAUSRB010000001">
    <property type="protein sequence ID" value="MDP9861235.1"/>
    <property type="molecule type" value="Genomic_DNA"/>
</dbReference>
<evidence type="ECO:0000313" key="2">
    <source>
        <dbReference type="Proteomes" id="UP001230426"/>
    </source>
</evidence>
<dbReference type="Proteomes" id="UP001230426">
    <property type="component" value="Unassembled WGS sequence"/>
</dbReference>
<protein>
    <submittedName>
        <fullName evidence="1">Phage-related protein</fullName>
    </submittedName>
</protein>
<reference evidence="1 2" key="1">
    <citation type="submission" date="2023-07" db="EMBL/GenBank/DDBJ databases">
        <title>Sequencing the genomes of 1000 actinobacteria strains.</title>
        <authorList>
            <person name="Klenk H.-P."/>
        </authorList>
    </citation>
    <scope>NUCLEOTIDE SEQUENCE [LARGE SCALE GENOMIC DNA]</scope>
    <source>
        <strain evidence="1 2">DSM 44109</strain>
    </source>
</reference>